<sequence length="82" mass="9879">MMGDTYGNVIEGATQIWHLERARIVFAIENEMSTDERKLDKNKYWTNVDGQRYLQVEEVDKDCFRDINNDDENYDKDKKRRT</sequence>
<proteinExistence type="predicted"/>
<dbReference type="AlphaFoldDB" id="A0A820MNS4"/>
<comment type="caution">
    <text evidence="1">The sequence shown here is derived from an EMBL/GenBank/DDBJ whole genome shotgun (WGS) entry which is preliminary data.</text>
</comment>
<protein>
    <submittedName>
        <fullName evidence="1">Uncharacterized protein</fullName>
    </submittedName>
</protein>
<feature type="non-terminal residue" evidence="1">
    <location>
        <position position="1"/>
    </location>
</feature>
<gene>
    <name evidence="1" type="ORF">JBS370_LOCUS42664</name>
</gene>
<reference evidence="1" key="1">
    <citation type="submission" date="2021-02" db="EMBL/GenBank/DDBJ databases">
        <authorList>
            <person name="Nowell W R."/>
        </authorList>
    </citation>
    <scope>NUCLEOTIDE SEQUENCE</scope>
</reference>
<name>A0A820MNS4_9BILA</name>
<organism evidence="1 2">
    <name type="scientific">Rotaria sordida</name>
    <dbReference type="NCBI Taxonomy" id="392033"/>
    <lineage>
        <taxon>Eukaryota</taxon>
        <taxon>Metazoa</taxon>
        <taxon>Spiralia</taxon>
        <taxon>Gnathifera</taxon>
        <taxon>Rotifera</taxon>
        <taxon>Eurotatoria</taxon>
        <taxon>Bdelloidea</taxon>
        <taxon>Philodinida</taxon>
        <taxon>Philodinidae</taxon>
        <taxon>Rotaria</taxon>
    </lineage>
</organism>
<accession>A0A820MNS4</accession>
<dbReference type="EMBL" id="CAJOBD010058614">
    <property type="protein sequence ID" value="CAF4375181.1"/>
    <property type="molecule type" value="Genomic_DNA"/>
</dbReference>
<dbReference type="Proteomes" id="UP000663836">
    <property type="component" value="Unassembled WGS sequence"/>
</dbReference>
<evidence type="ECO:0000313" key="1">
    <source>
        <dbReference type="EMBL" id="CAF4375181.1"/>
    </source>
</evidence>
<evidence type="ECO:0000313" key="2">
    <source>
        <dbReference type="Proteomes" id="UP000663836"/>
    </source>
</evidence>